<protein>
    <submittedName>
        <fullName evidence="2">Uncharacterized protein</fullName>
    </submittedName>
</protein>
<name>A0ABU9XDG6_9BACI</name>
<organism evidence="2 3">
    <name type="scientific">Ornithinibacillus xuwenensis</name>
    <dbReference type="NCBI Taxonomy" id="3144668"/>
    <lineage>
        <taxon>Bacteria</taxon>
        <taxon>Bacillati</taxon>
        <taxon>Bacillota</taxon>
        <taxon>Bacilli</taxon>
        <taxon>Bacillales</taxon>
        <taxon>Bacillaceae</taxon>
        <taxon>Ornithinibacillus</taxon>
    </lineage>
</organism>
<accession>A0ABU9XDG6</accession>
<dbReference type="EMBL" id="JBDIML010000001">
    <property type="protein sequence ID" value="MEN2766310.1"/>
    <property type="molecule type" value="Genomic_DNA"/>
</dbReference>
<dbReference type="Proteomes" id="UP001444625">
    <property type="component" value="Unassembled WGS sequence"/>
</dbReference>
<proteinExistence type="predicted"/>
<evidence type="ECO:0000313" key="2">
    <source>
        <dbReference type="EMBL" id="MEN2766310.1"/>
    </source>
</evidence>
<gene>
    <name evidence="2" type="ORF">ABC228_03855</name>
</gene>
<keyword evidence="3" id="KW-1185">Reference proteome</keyword>
<dbReference type="RefSeq" id="WP_345823763.1">
    <property type="nucleotide sequence ID" value="NZ_JBDIML010000001.1"/>
</dbReference>
<keyword evidence="1" id="KW-1133">Transmembrane helix</keyword>
<sequence length="106" mass="12375">MSRYLILVTFLFCLFINNLFINHHNDLAMQQDSIIEYQASIDFSSVENSDSDKFVFGTILAGISIVTLYIYQSIPFTARIQMRRKQLLPVFYQSNYVIHSLLNQNN</sequence>
<feature type="transmembrane region" description="Helical" evidence="1">
    <location>
        <begin position="54"/>
        <end position="74"/>
    </location>
</feature>
<keyword evidence="1" id="KW-0472">Membrane</keyword>
<evidence type="ECO:0000256" key="1">
    <source>
        <dbReference type="SAM" id="Phobius"/>
    </source>
</evidence>
<reference evidence="2 3" key="1">
    <citation type="submission" date="2024-05" db="EMBL/GenBank/DDBJ databases">
        <authorList>
            <person name="Haq I."/>
            <person name="Ullah Z."/>
            <person name="Ahmad R."/>
            <person name="Li M."/>
            <person name="Tong Y."/>
        </authorList>
    </citation>
    <scope>NUCLEOTIDE SEQUENCE [LARGE SCALE GENOMIC DNA]</scope>
    <source>
        <strain evidence="2 3">16A2E</strain>
    </source>
</reference>
<evidence type="ECO:0000313" key="3">
    <source>
        <dbReference type="Proteomes" id="UP001444625"/>
    </source>
</evidence>
<comment type="caution">
    <text evidence="2">The sequence shown here is derived from an EMBL/GenBank/DDBJ whole genome shotgun (WGS) entry which is preliminary data.</text>
</comment>
<keyword evidence="1" id="KW-0812">Transmembrane</keyword>